<dbReference type="AlphaFoldDB" id="A0A194Q487"/>
<reference evidence="1 2" key="1">
    <citation type="journal article" date="2015" name="Nat. Commun.">
        <title>Outbred genome sequencing and CRISPR/Cas9 gene editing in butterflies.</title>
        <authorList>
            <person name="Li X."/>
            <person name="Fan D."/>
            <person name="Zhang W."/>
            <person name="Liu G."/>
            <person name="Zhang L."/>
            <person name="Zhao L."/>
            <person name="Fang X."/>
            <person name="Chen L."/>
            <person name="Dong Y."/>
            <person name="Chen Y."/>
            <person name="Ding Y."/>
            <person name="Zhao R."/>
            <person name="Feng M."/>
            <person name="Zhu Y."/>
            <person name="Feng Y."/>
            <person name="Jiang X."/>
            <person name="Zhu D."/>
            <person name="Xiang H."/>
            <person name="Feng X."/>
            <person name="Li S."/>
            <person name="Wang J."/>
            <person name="Zhang G."/>
            <person name="Kronforst M.R."/>
            <person name="Wang W."/>
        </authorList>
    </citation>
    <scope>NUCLEOTIDE SEQUENCE [LARGE SCALE GENOMIC DNA]</scope>
    <source>
        <strain evidence="1">Ya'a_city_454_Px</strain>
        <tissue evidence="1">Whole body</tissue>
    </source>
</reference>
<dbReference type="EMBL" id="KQ459465">
    <property type="protein sequence ID" value="KPJ00357.1"/>
    <property type="molecule type" value="Genomic_DNA"/>
</dbReference>
<gene>
    <name evidence="1" type="ORF">RR46_02745</name>
</gene>
<evidence type="ECO:0000313" key="1">
    <source>
        <dbReference type="EMBL" id="KPJ00357.1"/>
    </source>
</evidence>
<dbReference type="InterPro" id="IPR013783">
    <property type="entry name" value="Ig-like_fold"/>
</dbReference>
<dbReference type="Gene3D" id="2.60.40.10">
    <property type="entry name" value="Immunoglobulins"/>
    <property type="match status" value="1"/>
</dbReference>
<proteinExistence type="predicted"/>
<accession>A0A194Q487</accession>
<protein>
    <submittedName>
        <fullName evidence="1">Uncharacterized protein</fullName>
    </submittedName>
</protein>
<sequence>MTRQRHCAEPHSKCALLCFTALTQRMLSTSAQHQRGGTGARGRGGTGALEALEALFGACDVAGGAGSVNSLPGGGSARLVPTFDAATPRNVTALVGKSAYLSCRVRNLGNRTILHYEGGLCTVEGTDERFPGEPLTNTLGDQRRTFSK</sequence>
<organism evidence="1 2">
    <name type="scientific">Papilio xuthus</name>
    <name type="common">Asian swallowtail butterfly</name>
    <dbReference type="NCBI Taxonomy" id="66420"/>
    <lineage>
        <taxon>Eukaryota</taxon>
        <taxon>Metazoa</taxon>
        <taxon>Ecdysozoa</taxon>
        <taxon>Arthropoda</taxon>
        <taxon>Hexapoda</taxon>
        <taxon>Insecta</taxon>
        <taxon>Pterygota</taxon>
        <taxon>Neoptera</taxon>
        <taxon>Endopterygota</taxon>
        <taxon>Lepidoptera</taxon>
        <taxon>Glossata</taxon>
        <taxon>Ditrysia</taxon>
        <taxon>Papilionoidea</taxon>
        <taxon>Papilionidae</taxon>
        <taxon>Papilioninae</taxon>
        <taxon>Papilio</taxon>
    </lineage>
</organism>
<dbReference type="STRING" id="66420.A0A194Q487"/>
<evidence type="ECO:0000313" key="2">
    <source>
        <dbReference type="Proteomes" id="UP000053268"/>
    </source>
</evidence>
<name>A0A194Q487_PAPXU</name>
<dbReference type="Proteomes" id="UP000053268">
    <property type="component" value="Unassembled WGS sequence"/>
</dbReference>
<keyword evidence="2" id="KW-1185">Reference proteome</keyword>